<accession>A0A218WDT3</accession>
<protein>
    <submittedName>
        <fullName evidence="2">Uncharacterized protein</fullName>
    </submittedName>
</protein>
<dbReference type="AlphaFoldDB" id="A0A218WDT3"/>
<evidence type="ECO:0000313" key="3">
    <source>
        <dbReference type="Proteomes" id="UP000197138"/>
    </source>
</evidence>
<feature type="compositionally biased region" description="Acidic residues" evidence="1">
    <location>
        <begin position="271"/>
        <end position="281"/>
    </location>
</feature>
<feature type="region of interest" description="Disordered" evidence="1">
    <location>
        <begin position="193"/>
        <end position="281"/>
    </location>
</feature>
<dbReference type="EMBL" id="MTKT01004619">
    <property type="protein sequence ID" value="OWM70480.1"/>
    <property type="molecule type" value="Genomic_DNA"/>
</dbReference>
<name>A0A218WDT3_PUNGR</name>
<feature type="compositionally biased region" description="Acidic residues" evidence="1">
    <location>
        <begin position="193"/>
        <end position="208"/>
    </location>
</feature>
<evidence type="ECO:0000313" key="2">
    <source>
        <dbReference type="EMBL" id="OWM70480.1"/>
    </source>
</evidence>
<gene>
    <name evidence="2" type="ORF">CDL15_Pgr011956</name>
</gene>
<dbReference type="Proteomes" id="UP000197138">
    <property type="component" value="Unassembled WGS sequence"/>
</dbReference>
<proteinExistence type="predicted"/>
<reference evidence="3" key="1">
    <citation type="journal article" date="2017" name="Plant J.">
        <title>The pomegranate (Punica granatum L.) genome and the genomics of punicalagin biosynthesis.</title>
        <authorList>
            <person name="Qin G."/>
            <person name="Xu C."/>
            <person name="Ming R."/>
            <person name="Tang H."/>
            <person name="Guyot R."/>
            <person name="Kramer E.M."/>
            <person name="Hu Y."/>
            <person name="Yi X."/>
            <person name="Qi Y."/>
            <person name="Xu X."/>
            <person name="Gao Z."/>
            <person name="Pan H."/>
            <person name="Jian J."/>
            <person name="Tian Y."/>
            <person name="Yue Z."/>
            <person name="Xu Y."/>
        </authorList>
    </citation>
    <scope>NUCLEOTIDE SEQUENCE [LARGE SCALE GENOMIC DNA]</scope>
    <source>
        <strain evidence="3">cv. Dabenzi</strain>
    </source>
</reference>
<evidence type="ECO:0000256" key="1">
    <source>
        <dbReference type="SAM" id="MobiDB-lite"/>
    </source>
</evidence>
<feature type="compositionally biased region" description="Basic and acidic residues" evidence="1">
    <location>
        <begin position="209"/>
        <end position="270"/>
    </location>
</feature>
<organism evidence="2 3">
    <name type="scientific">Punica granatum</name>
    <name type="common">Pomegranate</name>
    <dbReference type="NCBI Taxonomy" id="22663"/>
    <lineage>
        <taxon>Eukaryota</taxon>
        <taxon>Viridiplantae</taxon>
        <taxon>Streptophyta</taxon>
        <taxon>Embryophyta</taxon>
        <taxon>Tracheophyta</taxon>
        <taxon>Spermatophyta</taxon>
        <taxon>Magnoliopsida</taxon>
        <taxon>eudicotyledons</taxon>
        <taxon>Gunneridae</taxon>
        <taxon>Pentapetalae</taxon>
        <taxon>rosids</taxon>
        <taxon>malvids</taxon>
        <taxon>Myrtales</taxon>
        <taxon>Lythraceae</taxon>
        <taxon>Punica</taxon>
    </lineage>
</organism>
<comment type="caution">
    <text evidence="2">The sequence shown here is derived from an EMBL/GenBank/DDBJ whole genome shotgun (WGS) entry which is preliminary data.</text>
</comment>
<sequence>MASWMIDEFGIHKRAFIIDGVKVKFNPKMVESLIGFRDREVDNEDLEEDVTVDERLNSSSTWTEGVEFRSKDLPLISHWDGQRMLKLHRLIMDKLGGYHIDNVMAKLKSEMLKAPVIEIVPAHNWLLKMEEHINQQEAAIEALRAESKIIIYALEGIKKELHTLSLAMYSRQNTQGESKEGTTTVRAYTEEQATELEPIDEQNEDEQASNEKLKEEHPLSEHKTEHDSKEEQLMEGELKEDMATERESAKEQATELMMAEDKTEDEHPRDEIEEDEHPTEH</sequence>